<accession>A0A0H1RJA0</accession>
<dbReference type="AlphaFoldDB" id="A0A0H1RJA0"/>
<dbReference type="EMBL" id="LCYG01000004">
    <property type="protein sequence ID" value="KLK94901.1"/>
    <property type="molecule type" value="Genomic_DNA"/>
</dbReference>
<organism evidence="1 2">
    <name type="scientific">Microvirga vignae</name>
    <dbReference type="NCBI Taxonomy" id="1225564"/>
    <lineage>
        <taxon>Bacteria</taxon>
        <taxon>Pseudomonadati</taxon>
        <taxon>Pseudomonadota</taxon>
        <taxon>Alphaproteobacteria</taxon>
        <taxon>Hyphomicrobiales</taxon>
        <taxon>Methylobacteriaceae</taxon>
        <taxon>Microvirga</taxon>
    </lineage>
</organism>
<evidence type="ECO:0000313" key="2">
    <source>
        <dbReference type="Proteomes" id="UP000035489"/>
    </source>
</evidence>
<dbReference type="PATRIC" id="fig|1225564.3.peg.4221"/>
<keyword evidence="2" id="KW-1185">Reference proteome</keyword>
<sequence length="82" mass="8658">MEGLSPFTVLTGITAERCRIGNGAFANLSGGCNLIVVFSPDENSDEAAQLKVASDNEFGSNQEEINAVSPKVARIGLAYPQR</sequence>
<evidence type="ECO:0000313" key="1">
    <source>
        <dbReference type="EMBL" id="KLK94901.1"/>
    </source>
</evidence>
<name>A0A0H1RJA0_9HYPH</name>
<reference evidence="1 2" key="1">
    <citation type="submission" date="2015-05" db="EMBL/GenBank/DDBJ databases">
        <title>Draft genome sequence of Microvirga vignae strain BR3299, a novel nitrogen fixing bacteria isolated from Brazil semi-aired region.</title>
        <authorList>
            <person name="Zilli J.E."/>
            <person name="Passos S.R."/>
            <person name="Leite J."/>
            <person name="Baldani J.I."/>
            <person name="Xavier G.R."/>
            <person name="Rumjaneck N.G."/>
            <person name="Simoes-Araujo J.L."/>
        </authorList>
    </citation>
    <scope>NUCLEOTIDE SEQUENCE [LARGE SCALE GENOMIC DNA]</scope>
    <source>
        <strain evidence="1 2">BR3299</strain>
    </source>
</reference>
<dbReference type="RefSeq" id="WP_047187207.1">
    <property type="nucleotide sequence ID" value="NZ_LCYG01000004.1"/>
</dbReference>
<protein>
    <submittedName>
        <fullName evidence="1">Uncharacterized protein</fullName>
    </submittedName>
</protein>
<proteinExistence type="predicted"/>
<comment type="caution">
    <text evidence="1">The sequence shown here is derived from an EMBL/GenBank/DDBJ whole genome shotgun (WGS) entry which is preliminary data.</text>
</comment>
<dbReference type="Proteomes" id="UP000035489">
    <property type="component" value="Unassembled WGS sequence"/>
</dbReference>
<gene>
    <name evidence="1" type="ORF">AA309_01510</name>
</gene>
<dbReference type="OrthoDB" id="1144014at2"/>